<sequence>MKKRWLIATAAVAAVFAAGAAFAQAATVSGEVRRVDKEGGKVTLKHDGISEMKLSAMTMVFRVSDPAMLDRMKAGEKVRVDVSKIDGQYTITAVK</sequence>
<reference evidence="2 3" key="1">
    <citation type="submission" date="2019-08" db="EMBL/GenBank/DDBJ databases">
        <title>Amphibian skin-associated Pigmentiphaga: genome sequence and occurrence across geography and hosts.</title>
        <authorList>
            <person name="Bletz M.C."/>
            <person name="Bunk B."/>
            <person name="Sproeer C."/>
            <person name="Biwer P."/>
            <person name="Reiter S."/>
            <person name="Rabemananjara F.C.E."/>
            <person name="Schulz S."/>
            <person name="Overmann J."/>
            <person name="Vences M."/>
        </authorList>
    </citation>
    <scope>NUCLEOTIDE SEQUENCE [LARGE SCALE GENOMIC DNA]</scope>
    <source>
        <strain evidence="2 3">Mada1488</strain>
    </source>
</reference>
<feature type="chain" id="PRO_5022713712" evidence="1">
    <location>
        <begin position="26"/>
        <end position="95"/>
    </location>
</feature>
<dbReference type="KEGG" id="pacr:FXN63_02580"/>
<dbReference type="OrthoDB" id="9180744at2"/>
<evidence type="ECO:0000313" key="2">
    <source>
        <dbReference type="EMBL" id="QEI04850.1"/>
    </source>
</evidence>
<keyword evidence="1" id="KW-0732">Signal</keyword>
<keyword evidence="3" id="KW-1185">Reference proteome</keyword>
<organism evidence="2 3">
    <name type="scientific">Pigmentiphaga aceris</name>
    <dbReference type="NCBI Taxonomy" id="1940612"/>
    <lineage>
        <taxon>Bacteria</taxon>
        <taxon>Pseudomonadati</taxon>
        <taxon>Pseudomonadota</taxon>
        <taxon>Betaproteobacteria</taxon>
        <taxon>Burkholderiales</taxon>
        <taxon>Alcaligenaceae</taxon>
        <taxon>Pigmentiphaga</taxon>
    </lineage>
</organism>
<gene>
    <name evidence="2" type="ORF">FXN63_02580</name>
</gene>
<dbReference type="AlphaFoldDB" id="A0A5C0AVA1"/>
<dbReference type="Proteomes" id="UP000325161">
    <property type="component" value="Chromosome"/>
</dbReference>
<proteinExistence type="predicted"/>
<name>A0A5C0AVA1_9BURK</name>
<dbReference type="Pfam" id="PF11604">
    <property type="entry name" value="CusF_Ec"/>
    <property type="match status" value="1"/>
</dbReference>
<dbReference type="Gene3D" id="2.40.50.320">
    <property type="entry name" value="Copper binding periplasmic protein CusF"/>
    <property type="match status" value="1"/>
</dbReference>
<feature type="signal peptide" evidence="1">
    <location>
        <begin position="1"/>
        <end position="25"/>
    </location>
</feature>
<evidence type="ECO:0000313" key="3">
    <source>
        <dbReference type="Proteomes" id="UP000325161"/>
    </source>
</evidence>
<protein>
    <submittedName>
        <fullName evidence="2">Copper-binding protein</fullName>
    </submittedName>
</protein>
<dbReference type="RefSeq" id="WP_148812562.1">
    <property type="nucleotide sequence ID" value="NZ_CP043046.1"/>
</dbReference>
<dbReference type="EMBL" id="CP043046">
    <property type="protein sequence ID" value="QEI04850.1"/>
    <property type="molecule type" value="Genomic_DNA"/>
</dbReference>
<dbReference type="InterPro" id="IPR021647">
    <property type="entry name" value="CusF_Ec"/>
</dbReference>
<accession>A0A5C0AVA1</accession>
<evidence type="ECO:0000256" key="1">
    <source>
        <dbReference type="SAM" id="SignalP"/>
    </source>
</evidence>
<dbReference type="InterPro" id="IPR042230">
    <property type="entry name" value="CusF_sf"/>
</dbReference>